<evidence type="ECO:0000256" key="7">
    <source>
        <dbReference type="RuleBase" id="RU000461"/>
    </source>
</evidence>
<evidence type="ECO:0000256" key="1">
    <source>
        <dbReference type="ARBA" id="ARBA00010617"/>
    </source>
</evidence>
<protein>
    <submittedName>
        <fullName evidence="8">Cytochrome P450 hydroxylase</fullName>
    </submittedName>
</protein>
<keyword evidence="3 7" id="KW-0479">Metal-binding</keyword>
<reference evidence="8" key="1">
    <citation type="submission" date="2021-01" db="EMBL/GenBank/DDBJ databases">
        <title>Whole genome shotgun sequence of Sinosporangium siamense NBRC 109515.</title>
        <authorList>
            <person name="Komaki H."/>
            <person name="Tamura T."/>
        </authorList>
    </citation>
    <scope>NUCLEOTIDE SEQUENCE</scope>
    <source>
        <strain evidence="8">NBRC 109515</strain>
    </source>
</reference>
<comment type="caution">
    <text evidence="8">The sequence shown here is derived from an EMBL/GenBank/DDBJ whole genome shotgun (WGS) entry which is preliminary data.</text>
</comment>
<dbReference type="GO" id="GO:0016705">
    <property type="term" value="F:oxidoreductase activity, acting on paired donors, with incorporation or reduction of molecular oxygen"/>
    <property type="evidence" value="ECO:0007669"/>
    <property type="project" value="InterPro"/>
</dbReference>
<evidence type="ECO:0000256" key="4">
    <source>
        <dbReference type="ARBA" id="ARBA00023002"/>
    </source>
</evidence>
<dbReference type="EMBL" id="BOOW01000041">
    <property type="protein sequence ID" value="GII96053.1"/>
    <property type="molecule type" value="Genomic_DNA"/>
</dbReference>
<dbReference type="PRINTS" id="PR00359">
    <property type="entry name" value="BP450"/>
</dbReference>
<dbReference type="GO" id="GO:0020037">
    <property type="term" value="F:heme binding"/>
    <property type="evidence" value="ECO:0007669"/>
    <property type="project" value="InterPro"/>
</dbReference>
<dbReference type="GO" id="GO:0005506">
    <property type="term" value="F:iron ion binding"/>
    <property type="evidence" value="ECO:0007669"/>
    <property type="project" value="InterPro"/>
</dbReference>
<keyword evidence="2 7" id="KW-0349">Heme</keyword>
<dbReference type="PANTHER" id="PTHR46696:SF1">
    <property type="entry name" value="CYTOCHROME P450 YJIB-RELATED"/>
    <property type="match status" value="1"/>
</dbReference>
<dbReference type="GO" id="GO:0004497">
    <property type="term" value="F:monooxygenase activity"/>
    <property type="evidence" value="ECO:0007669"/>
    <property type="project" value="UniProtKB-KW"/>
</dbReference>
<keyword evidence="6 7" id="KW-0503">Monooxygenase</keyword>
<keyword evidence="5 7" id="KW-0408">Iron</keyword>
<evidence type="ECO:0000313" key="8">
    <source>
        <dbReference type="EMBL" id="GII96053.1"/>
    </source>
</evidence>
<gene>
    <name evidence="8" type="ORF">Ssi02_62840</name>
</gene>
<dbReference type="CDD" id="cd11029">
    <property type="entry name" value="CYP107-like"/>
    <property type="match status" value="1"/>
</dbReference>
<accession>A0A919RM15</accession>
<dbReference type="Pfam" id="PF00067">
    <property type="entry name" value="p450"/>
    <property type="match status" value="1"/>
</dbReference>
<dbReference type="InterPro" id="IPR001128">
    <property type="entry name" value="Cyt_P450"/>
</dbReference>
<organism evidence="8 9">
    <name type="scientific">Sinosporangium siamense</name>
    <dbReference type="NCBI Taxonomy" id="1367973"/>
    <lineage>
        <taxon>Bacteria</taxon>
        <taxon>Bacillati</taxon>
        <taxon>Actinomycetota</taxon>
        <taxon>Actinomycetes</taxon>
        <taxon>Streptosporangiales</taxon>
        <taxon>Streptosporangiaceae</taxon>
        <taxon>Sinosporangium</taxon>
    </lineage>
</organism>
<proteinExistence type="inferred from homology"/>
<dbReference type="PROSITE" id="PS00086">
    <property type="entry name" value="CYTOCHROME_P450"/>
    <property type="match status" value="1"/>
</dbReference>
<dbReference type="PANTHER" id="PTHR46696">
    <property type="entry name" value="P450, PUTATIVE (EUROFUNG)-RELATED"/>
    <property type="match status" value="1"/>
</dbReference>
<dbReference type="FunFam" id="1.10.630.10:FF:000018">
    <property type="entry name" value="Cytochrome P450 monooxygenase"/>
    <property type="match status" value="1"/>
</dbReference>
<keyword evidence="4 7" id="KW-0560">Oxidoreductase</keyword>
<evidence type="ECO:0000256" key="6">
    <source>
        <dbReference type="ARBA" id="ARBA00023033"/>
    </source>
</evidence>
<name>A0A919RM15_9ACTN</name>
<dbReference type="InterPro" id="IPR036396">
    <property type="entry name" value="Cyt_P450_sf"/>
</dbReference>
<dbReference type="AlphaFoldDB" id="A0A919RM15"/>
<evidence type="ECO:0000256" key="2">
    <source>
        <dbReference type="ARBA" id="ARBA00022617"/>
    </source>
</evidence>
<evidence type="ECO:0000313" key="9">
    <source>
        <dbReference type="Proteomes" id="UP000606172"/>
    </source>
</evidence>
<evidence type="ECO:0000256" key="5">
    <source>
        <dbReference type="ARBA" id="ARBA00023004"/>
    </source>
</evidence>
<dbReference type="RefSeq" id="WP_204031073.1">
    <property type="nucleotide sequence ID" value="NZ_BOOW01000041.1"/>
</dbReference>
<keyword evidence="9" id="KW-1185">Reference proteome</keyword>
<dbReference type="Proteomes" id="UP000606172">
    <property type="component" value="Unassembled WGS sequence"/>
</dbReference>
<dbReference type="Gene3D" id="1.10.630.10">
    <property type="entry name" value="Cytochrome P450"/>
    <property type="match status" value="1"/>
</dbReference>
<comment type="similarity">
    <text evidence="1 7">Belongs to the cytochrome P450 family.</text>
</comment>
<dbReference type="SUPFAM" id="SSF48264">
    <property type="entry name" value="Cytochrome P450"/>
    <property type="match status" value="1"/>
</dbReference>
<dbReference type="InterPro" id="IPR002397">
    <property type="entry name" value="Cyt_P450_B"/>
</dbReference>
<sequence>MSVTQRKVPAHVPDSLRDELWSPGFEDNPYPTYSRLRDDAPVHRVPAPLGMDIWLVTRYEDVRQAFNDPRLSRDLRKVPEIMRALKLDDIRGAISGLNMLATDPPDHTRLRGPVAKAFTRRRVELLRPRVQEITDELLDRIPGGEEVDFIGDFAFLLPVTVICELLGVPVEHRDDFRAWSTEVTAPTLTEEGAQRARAGSARLHDYFRDLVGERRPAVDLSIPPGSQPDLVSALIAASCQEERLSLDELVGTLTLLLVAGHETTVNLIGNGLLAFIRHPGQLALLRRRPELMPNAVEEILRYDAPVERSTPRYALEDVEIGGLTIPKGSFVFLVIGSTGRDAGQFAEADDFDITREDNQHIAFGHGVHYCLGAPLARMEGEVAFETLLRRFAKIELARPDEPLALRRGAGGLIRGIVSLPVRLSTT</sequence>
<dbReference type="InterPro" id="IPR017972">
    <property type="entry name" value="Cyt_P450_CS"/>
</dbReference>
<evidence type="ECO:0000256" key="3">
    <source>
        <dbReference type="ARBA" id="ARBA00022723"/>
    </source>
</evidence>